<accession>A0A191WE63</accession>
<name>A0A191WE63_9MICO</name>
<evidence type="ECO:0000313" key="1">
    <source>
        <dbReference type="EMBL" id="ANJ26459.1"/>
    </source>
</evidence>
<dbReference type="EMBL" id="CP013979">
    <property type="protein sequence ID" value="ANJ26459.1"/>
    <property type="molecule type" value="Genomic_DNA"/>
</dbReference>
<dbReference type="Proteomes" id="UP000078437">
    <property type="component" value="Chromosome"/>
</dbReference>
<dbReference type="AlphaFoldDB" id="A0A191WE63"/>
<reference evidence="1 2" key="1">
    <citation type="journal article" date="2016" name="Int. J. Syst. Evol. Microbiol.">
        <title>Agromyces aureus sp. nov., isolated from the rhizosphere of Salix caprea L. grown in a heavy-metal-contaminated soil.</title>
        <authorList>
            <person name="Corretto E."/>
            <person name="Antonielli L."/>
            <person name="Sessitsch A."/>
            <person name="Compant S."/>
            <person name="Gorfer M."/>
            <person name="Kuffner M."/>
            <person name="Brader G."/>
        </authorList>
    </citation>
    <scope>NUCLEOTIDE SEQUENCE [LARGE SCALE GENOMIC DNA]</scope>
    <source>
        <strain evidence="1 2">AR33</strain>
    </source>
</reference>
<sequence>MATRPDRVVLGGVERSAGSEDDALGRAALQPLNAMATTRATAGVLKRMTLRRRLQKRALRI</sequence>
<reference evidence="2" key="2">
    <citation type="submission" date="2016-01" db="EMBL/GenBank/DDBJ databases">
        <title>Complete genome sequence of Agromyces aureus AR33T and comparison with related organisms.</title>
        <authorList>
            <person name="Corretto E."/>
            <person name="Antonielli L."/>
            <person name="Sessitsch A."/>
            <person name="Brader G."/>
        </authorList>
    </citation>
    <scope>NUCLEOTIDE SEQUENCE [LARGE SCALE GENOMIC DNA]</scope>
    <source>
        <strain evidence="2">AR33</strain>
    </source>
</reference>
<protein>
    <submittedName>
        <fullName evidence="1">Uncharacterized protein</fullName>
    </submittedName>
</protein>
<dbReference type="KEGG" id="agy:ATC03_06705"/>
<proteinExistence type="predicted"/>
<keyword evidence="2" id="KW-1185">Reference proteome</keyword>
<evidence type="ECO:0000313" key="2">
    <source>
        <dbReference type="Proteomes" id="UP000078437"/>
    </source>
</evidence>
<organism evidence="1 2">
    <name type="scientific">Agromyces aureus</name>
    <dbReference type="NCBI Taxonomy" id="453304"/>
    <lineage>
        <taxon>Bacteria</taxon>
        <taxon>Bacillati</taxon>
        <taxon>Actinomycetota</taxon>
        <taxon>Actinomycetes</taxon>
        <taxon>Micrococcales</taxon>
        <taxon>Microbacteriaceae</taxon>
        <taxon>Agromyces</taxon>
    </lineage>
</organism>
<gene>
    <name evidence="1" type="ORF">ATC03_06705</name>
</gene>